<comment type="subcellular location">
    <subcellularLocation>
        <location evidence="1">Secreted</location>
    </subcellularLocation>
</comment>
<dbReference type="SMART" id="SM00912">
    <property type="entry name" value="Haemagg_act"/>
    <property type="match status" value="1"/>
</dbReference>
<proteinExistence type="predicted"/>
<dbReference type="Proteomes" id="UP000468531">
    <property type="component" value="Unassembled WGS sequence"/>
</dbReference>
<organism evidence="6 7">
    <name type="scientific">Bradyrhizobium uaiense</name>
    <dbReference type="NCBI Taxonomy" id="2594946"/>
    <lineage>
        <taxon>Bacteria</taxon>
        <taxon>Pseudomonadati</taxon>
        <taxon>Pseudomonadota</taxon>
        <taxon>Alphaproteobacteria</taxon>
        <taxon>Hyphomicrobiales</taxon>
        <taxon>Nitrobacteraceae</taxon>
        <taxon>Bradyrhizobium</taxon>
    </lineage>
</organism>
<evidence type="ECO:0000313" key="7">
    <source>
        <dbReference type="Proteomes" id="UP000468531"/>
    </source>
</evidence>
<evidence type="ECO:0000256" key="2">
    <source>
        <dbReference type="ARBA" id="ARBA00022525"/>
    </source>
</evidence>
<evidence type="ECO:0000256" key="1">
    <source>
        <dbReference type="ARBA" id="ARBA00004613"/>
    </source>
</evidence>
<evidence type="ECO:0000256" key="3">
    <source>
        <dbReference type="ARBA" id="ARBA00022729"/>
    </source>
</evidence>
<accession>A0A6P1BLC5</accession>
<evidence type="ECO:0000259" key="5">
    <source>
        <dbReference type="SMART" id="SM00912"/>
    </source>
</evidence>
<dbReference type="SUPFAM" id="SSF51126">
    <property type="entry name" value="Pectin lyase-like"/>
    <property type="match status" value="1"/>
</dbReference>
<feature type="compositionally biased region" description="Polar residues" evidence="4">
    <location>
        <begin position="4024"/>
        <end position="4038"/>
    </location>
</feature>
<gene>
    <name evidence="6" type="ORF">FNJ47_25085</name>
</gene>
<feature type="compositionally biased region" description="Basic and acidic residues" evidence="4">
    <location>
        <begin position="4056"/>
        <end position="4065"/>
    </location>
</feature>
<name>A0A6P1BLC5_9BRAD</name>
<dbReference type="InterPro" id="IPR050909">
    <property type="entry name" value="Bact_Autotransporter_VF"/>
</dbReference>
<dbReference type="PANTHER" id="PTHR12338:SF8">
    <property type="entry name" value="HEME_HEMOPEXIN-BINDING PROTEIN"/>
    <property type="match status" value="1"/>
</dbReference>
<dbReference type="InterPro" id="IPR011050">
    <property type="entry name" value="Pectin_lyase_fold/virulence"/>
</dbReference>
<dbReference type="InterPro" id="IPR012334">
    <property type="entry name" value="Pectin_lyas_fold"/>
</dbReference>
<dbReference type="InterPro" id="IPR021026">
    <property type="entry name" value="Filamn_hemagglutn_DUF3739"/>
</dbReference>
<protein>
    <submittedName>
        <fullName evidence="6">Filamentous hemagglutinin N-terminal domain-containing protein</fullName>
    </submittedName>
</protein>
<evidence type="ECO:0000256" key="4">
    <source>
        <dbReference type="SAM" id="MobiDB-lite"/>
    </source>
</evidence>
<keyword evidence="7" id="KW-1185">Reference proteome</keyword>
<evidence type="ECO:0000313" key="6">
    <source>
        <dbReference type="EMBL" id="NEU99013.1"/>
    </source>
</evidence>
<dbReference type="EMBL" id="VKHP01000113">
    <property type="protein sequence ID" value="NEU99013.1"/>
    <property type="molecule type" value="Genomic_DNA"/>
</dbReference>
<comment type="caution">
    <text evidence="6">The sequence shown here is derived from an EMBL/GenBank/DDBJ whole genome shotgun (WGS) entry which is preliminary data.</text>
</comment>
<dbReference type="Pfam" id="PF05860">
    <property type="entry name" value="TPS"/>
    <property type="match status" value="1"/>
</dbReference>
<reference evidence="6 7" key="1">
    <citation type="journal article" date="2020" name="Arch. Microbiol.">
        <title>Bradyrhizobium uaiense sp. nov., a new highly efficient cowpea symbiont.</title>
        <authorList>
            <person name="Cabral Michel D."/>
            <person name="Azarias Guimaraes A."/>
            <person name="Martins da Costa E."/>
            <person name="Soares de Carvalho T."/>
            <person name="Balsanelli E."/>
            <person name="Willems A."/>
            <person name="Maltempi de Souza E."/>
            <person name="de Souza Moreira F.M."/>
        </authorList>
    </citation>
    <scope>NUCLEOTIDE SEQUENCE [LARGE SCALE GENOMIC DNA]</scope>
    <source>
        <strain evidence="6 7">UFLA 03-164</strain>
    </source>
</reference>
<feature type="domain" description="Filamentous haemagglutinin FhaB/tRNA nuclease CdiA-like TPS" evidence="5">
    <location>
        <begin position="137"/>
        <end position="253"/>
    </location>
</feature>
<sequence>MPSRRKAARRSRFDLRRVAPLSSRQRIGLVSRSVLLAGTSTLALLLTGVEDASARPFGNFATTNSAPTIASDAATAAAQQATEVARQSQSALTRATQAIQALQAAARSAAAASQRSATLPQLAVPNGLGAGGLQVAPGAVPGSSLWQGAALPGQTASGGQTTVTINQTAPQAILNWQSFNVGSQTTLNFNQQAGTWTALNRVVGNAAPSQILGRITAPGQVLVINQNGIIFGGTSQINVGSLIASTANIADSQFLANGLYSTQSGNAYLPSFTGAAGKIVVENGALITTGAPSSVTAGGGFVLLMGTEVDNAGSITTPKGQTQFAAGDDFILRAGYGTSVNQNSTTRGNEIAPLLRSGSSSGTVVNTGLVLAQQGDITLAGHSVTQDGILVSTTSVNQRGTIHLLNSASDTTGSVTLTGNGVSLILPETAAAAALVAGIDPNATAFNSQRDALIASAKPNLLATGQFDNLSALSDRPDQSRVEIVTGGTIDFRNGSLTMAQGGQVTASAGKRVFAENGSTIDVSGTTGTLLPVSANAIKVNVQGNELRDSPQNRDSGALINSSLWIDARDLTLVPAGTGGYATDRYYTAGGLLEVSGYLNNTGHRIGEWTAVGGTITLSAPEVVAQRGAIFNISGGAVQYQGGYVRQTLLLGSDGRIYSADNAPANLTYVAVANGFTVNHAHWNVVEVYLSPFGKGSSRWENGYTVGRDAGSLVLATPTSVFEGTILASVIDGEQQLTKRPAVVTDGYRLTQTTVPLAGTLALGQYNSYGLAGAYNTDVSFGNVAPVAGSLDATSALPASRVNTAYFDAPTLNGFGLGGLYINTSSKIAIDAPLQFAPGAQVKLIAPTVDIAAGITARSGSVTVSNILNTATGTIALTNATGGAALTLESGVTIDTRGLWVNAQTDPTGVAGLAFLDGGNVTFDSTQDVTLAAGSVIDVSSGAAVLVNGKTQGGKGGNVTIMAGHAQQDGGTPGDGNLVLDGSIRAFGVTGGGTLTISTPGNILIGDNAELAGGILPAGTPAPVALKFAQSLTIPAGQPLPVPLTLTFTSLVYDVPTPVDIRNAGAPSTPTGADWTIPTGITVLTRVNGSIQFWGAGSVLPAGSIISGFSLGGATGDIIPAGTVIPSSVFPNGLPVRPYQINYAAGSIQSTPMTYPVGSIIPAGSVLPQTVEITPAPALNPSFFAAGFSNYDINGGLGVVVANHTVVAAAMPVYRFTANSFAAASGSDPSSALTLWTPPPFTEDSVKATVTQRGGASLTLRSLIKPSSGGGIVIGAGASVSVDPGQSITLDAFGQISVFGSLTAHGGSINLVNDAYGSPVRTGFNFDPNDNGRGISIWVDAAAKLDVSGLAYQATDTTGHLFGRATDGGSITVNGGGAFVILRPGAELNADGTQVAIDLAAGGAASSSRPQMVTTNGGSITLASQSGLYLDGDVHAFSGGGSAAGGNLSIALTTPNFDGNSFPNGVTPPANAIVPSLMTVVQARPDSALPADIAPGTGASHLLFGQATVSADMVKAGGFDSLTLTSGDYMQFSGNVSLALGRSLTLTAAAFTSGVPVSGPIDSSMPATTGSVTVSAPYILFREATAVVPDGTISGSIRNPGGAVLPTTATFEADANLIDIQGLIGFSARSPNNMYGPGFLTTKLVSQGDIRFLSMPGVITTQLSSSGNLELLAAQIYPATNTVATVIAGSGNSDPTATLTIGRTTDIIPDAPLSVFGQLAFQAPVIEQGGIVRAPLGLLTFGLSWPVFTPHVDLLPGSLTSVSMAGLTIPYGGTIDGVTYAYNGASIRKIDLTNFNSNGPQTGIILDGQSINVASGAILDMSGGGTLTGAGFVSGRGGSVNVINTPLVNANPATPVSKATDKVYAILPGYGSSYAPIAPENGAGDPAIGQQITVPSGVPGLPAGTYTLLPSNYALLPGAYRVELGGGTTTPVGSPIMIGNGTYAASVATGIANTAIRDSLPVTALITAGTAVRKYSQFNEQGYSDFLIANVTQFGGVRPLLPSDGKTLEVLFETQNSTTIGAALTFDGTALFQGAPGGNAGQAALIGVGEIYADAATAGFTGVSVRAAEIDALRAPRLLVNGTVRILDGTLTLNPTATDLFIRDGVSLSAGEMFLIGNNVTVGNNVTLSTVGQGAVPFDSASTGMSYAAGQATVLALSNGDINFLPSNIGSGSITIGAGSSLYSEGTLAFVTNGASTIDPTAHFGSSNIALAVGTINIGDAATVGAAAAPAGLLFDQALFNALLHGDPLHGAPALKTITLAAANSINLFGSAGLDATGSGVNLVLNTSAIYGFGAAGDSSTIAANKITWNGISGATPPAIAAGGPGTGTGALNLVADEIDFGRFASLDTSTASRVIYGFSNVNITGSSRIVSAGNSKLFVYQSPGSDPAAVFGQSGTGGNLTLTTPLLTGVQKSIMAYAAGGALAVVAPAGIAPNTASSTVAGAEIDLSGGSVAIDSTILLPSGKLVVNATGDIVLGGASRIDLGGRPSTIQRATVYGFGGTAIFNSAQGGLTQLAGSVIDVSATNAGAGSISIASANGPVVLNGALNGAATSGYASGDFSVTTGTLSSADFAALNALLTQGGFFDARGFDIRTGDLVVGDGVRASNVTIAVDNGSLSVVGTIDASGVAPGTIRLSAGNGLTLAPTAVLDAHGRGLQVDSYGRPIEAKNRGHIELTAAGGTLTLSSGATMDLTVPNGIAYGGVVLNAQRTGEASGDIAINASGPLTIKGAHSIALNAFWTYNLPGGSTISQATLDGYDTASTAFIDAALGNAGLATRVAGLSAYGSTYHLRPGVQITSSGDLSTSGDIDLAKYRYGAGADRDPNSASYGAGEPMALVIRAGGNVTVNGSISDGFKSSPGTPAVYELIDIPHDPNAQLWSPSDSGLNNSSYAYSSSVTLMNDWTVPDDQFYQSMVSLYGIPFVDVNGHQYGPGNTIPAGTTLNPGPSTGGNGVLIFDIATLPPLGAVVTPGIPGAAATSAAAPMLAPGSLSASIRLVSGADLVGADQRALQTTQALNGRGNLTLSDPAYDASRNGTFFSVLRTGTGGLDLMAGGSFSEATPYGVYTAGTQAKPILAADGSNPYDLVGVTSSGNSHAWYPEHGGDLLLTAQRDVTGNIQIADNNTRFVDSNLTANWLHLQGGGASADPVAWWINFGTLAKTYAWSNNQQLIGFQGVGTLGGGNLTVIAGGNAGVTGNGSTGLDLAVASTGRVLPNGTLVQTGGGNLVVKVGGGLNPVAATTPFGPVPDYFGSITDLRGDITVSAGAVGALAPNNWGSYLVSYDPRAVDPNVFKRSLKTPGPLVIPGDGSVSIVTRGDLVLGGAGDAGMAAPVDLNGIAYTVRNADGTTTLKQGGQSNFTLWTPGTAINLYAAGGDADVLAGISFNGTGFFPGTLTVVAANGDIRFAEPGAGGSSSGIELMPSPFGQLALLAAGSIYGTGQVVAMSGADMSTLATPFNAVFNTGTSGAGDSNAWANAAFRDNSLNPIAFGEDLPVSNLHAGDNLPALVYAGVDITDLTLGEVLPKTRSFSSGFYPTHSTWYIAAKPFEVIAGRDIVGTGPVPSVFLNTGQDDISLMQAGRDIFYQSVDILGPGLLQLQAGRNLYQGYYGSLVSVGDIVNQSNTTGGAGIVTIAGVGASGPDYTDFARLYFNAANQLPDDGRPLAGSGKVAKTYADELYDWLRERFSPSRNYSYDGRSYIFTGAKQDVLGFFLALPMEQQGVFVRQVYYAELKAGGREYNNKDSSRYGSYLRGREAVATLFPDQDAQGNPVGYSGKITMFSGVAKKSDGTTYLADAGIQTQFGGDIQILNPGGQTIIGVEGVTPGAGAGLITQGQGDIDVYSLGSVLLGQSRIMTTFGGNIIAWSATGDINAGRGSKTTTIFTPPKRTYDLYGSVKLSPTVPSTGAGIATLNPIPEVPPGNVDLIAPLGTIDAGEAGIRVSGNVNLAALQVVNAANIQVQGTSTGIPTVQGPPVGAQTAASNTSAATQQAAAPPPQNSGQPSIVIVEVLGYGGGDGGAPDSRKDEQNPRAQDQHSYNQNSVLQLVGNGPLSETQRQALTAEERASLETH</sequence>
<dbReference type="NCBIfam" id="TIGR01901">
    <property type="entry name" value="adhes_NPXG"/>
    <property type="match status" value="1"/>
</dbReference>
<dbReference type="Gene3D" id="2.160.20.10">
    <property type="entry name" value="Single-stranded right-handed beta-helix, Pectin lyase-like"/>
    <property type="match status" value="1"/>
</dbReference>
<dbReference type="PANTHER" id="PTHR12338">
    <property type="entry name" value="AUTOTRANSPORTER"/>
    <property type="match status" value="1"/>
</dbReference>
<keyword evidence="3" id="KW-0732">Signal</keyword>
<keyword evidence="2" id="KW-0964">Secreted</keyword>
<feature type="compositionally biased region" description="Low complexity" evidence="4">
    <location>
        <begin position="3971"/>
        <end position="3998"/>
    </location>
</feature>
<dbReference type="InterPro" id="IPR008638">
    <property type="entry name" value="FhaB/CdiA-like_TPS"/>
</dbReference>
<dbReference type="Pfam" id="PF12545">
    <property type="entry name" value="DUF3739"/>
    <property type="match status" value="1"/>
</dbReference>
<feature type="region of interest" description="Disordered" evidence="4">
    <location>
        <begin position="3964"/>
        <end position="4065"/>
    </location>
</feature>